<sequence length="152" mass="16666">MSTEYTAAKNIGVLRYWGISDDGVGVSIVGSSFGDFNLLGVTLDLGGGSQVSTFQSRQTRFNLSSNVQTDFTRIVSIFSQSIAWYNKPYFGVSCLVFKALKRAFSAPKIWMVEAGDLAKEIKEPEWAINLAPTNSPTKAVKFGAMAFILEFK</sequence>
<name>A0A9P8QA20_WICPI</name>
<organism evidence="1 2">
    <name type="scientific">Wickerhamomyces pijperi</name>
    <name type="common">Yeast</name>
    <name type="synonym">Pichia pijperi</name>
    <dbReference type="NCBI Taxonomy" id="599730"/>
    <lineage>
        <taxon>Eukaryota</taxon>
        <taxon>Fungi</taxon>
        <taxon>Dikarya</taxon>
        <taxon>Ascomycota</taxon>
        <taxon>Saccharomycotina</taxon>
        <taxon>Saccharomycetes</taxon>
        <taxon>Phaffomycetales</taxon>
        <taxon>Wickerhamomycetaceae</taxon>
        <taxon>Wickerhamomyces</taxon>
    </lineage>
</organism>
<evidence type="ECO:0000313" key="2">
    <source>
        <dbReference type="Proteomes" id="UP000774326"/>
    </source>
</evidence>
<gene>
    <name evidence="1" type="ORF">WICPIJ_002252</name>
</gene>
<proteinExistence type="predicted"/>
<protein>
    <submittedName>
        <fullName evidence="1">Uncharacterized protein</fullName>
    </submittedName>
</protein>
<dbReference type="OrthoDB" id="10630154at2759"/>
<reference evidence="1" key="2">
    <citation type="submission" date="2021-01" db="EMBL/GenBank/DDBJ databases">
        <authorList>
            <person name="Schikora-Tamarit M.A."/>
        </authorList>
    </citation>
    <scope>NUCLEOTIDE SEQUENCE</scope>
    <source>
        <strain evidence="1">CBS2887</strain>
    </source>
</reference>
<accession>A0A9P8QA20</accession>
<dbReference type="EMBL" id="JAEUBG010001205">
    <property type="protein sequence ID" value="KAH3686773.1"/>
    <property type="molecule type" value="Genomic_DNA"/>
</dbReference>
<reference evidence="1" key="1">
    <citation type="journal article" date="2021" name="Open Biol.">
        <title>Shared evolutionary footprints suggest mitochondrial oxidative damage underlies multiple complex I losses in fungi.</title>
        <authorList>
            <person name="Schikora-Tamarit M.A."/>
            <person name="Marcet-Houben M."/>
            <person name="Nosek J."/>
            <person name="Gabaldon T."/>
        </authorList>
    </citation>
    <scope>NUCLEOTIDE SEQUENCE</scope>
    <source>
        <strain evidence="1">CBS2887</strain>
    </source>
</reference>
<dbReference type="Proteomes" id="UP000774326">
    <property type="component" value="Unassembled WGS sequence"/>
</dbReference>
<dbReference type="AlphaFoldDB" id="A0A9P8QA20"/>
<keyword evidence="2" id="KW-1185">Reference proteome</keyword>
<evidence type="ECO:0000313" key="1">
    <source>
        <dbReference type="EMBL" id="KAH3686773.1"/>
    </source>
</evidence>
<comment type="caution">
    <text evidence="1">The sequence shown here is derived from an EMBL/GenBank/DDBJ whole genome shotgun (WGS) entry which is preliminary data.</text>
</comment>